<evidence type="ECO:0000256" key="6">
    <source>
        <dbReference type="PIRSR" id="PIRSR600246-2"/>
    </source>
</evidence>
<sequence>MSVLYRIVIHGGAGVSLGRDYGEVESHLAVVIQQCSDKLENGETALATVEFAVAALETSGLYVAGRGSAPNSSGMVECDASIMDGAQNRAGGVCAVRDLVNPISAARLVLEQTPYSLLAGEGARAFAIENGCDRVADPDTYYRLPVGVLADELLHPELTLSHGTVGAVALDREGRLASATSTGGLFGKLAGRVGDTPLIGIGTWADENVAISCTGIGEAFISAGGARDIIARMTYGKETLESAADNMLQAVAENEGDGGLIALDREGRFVMPFNSDGMKRACAGDGLKTVVAIT</sequence>
<evidence type="ECO:0000313" key="8">
    <source>
        <dbReference type="EMBL" id="MXO81755.1"/>
    </source>
</evidence>
<dbReference type="GO" id="GO:0016811">
    <property type="term" value="F:hydrolase activity, acting on carbon-nitrogen (but not peptide) bonds, in linear amides"/>
    <property type="evidence" value="ECO:0007669"/>
    <property type="project" value="UniProtKB-ARBA"/>
</dbReference>
<protein>
    <recommendedName>
        <fullName evidence="4">Isoaspartyl peptidase</fullName>
    </recommendedName>
</protein>
<dbReference type="RefSeq" id="WP_160612127.1">
    <property type="nucleotide sequence ID" value="NZ_JAUFQM010000001.1"/>
</dbReference>
<reference evidence="8 9" key="1">
    <citation type="submission" date="2019-12" db="EMBL/GenBank/DDBJ databases">
        <title>Genomic-based taxomic classification of the family Erythrobacteraceae.</title>
        <authorList>
            <person name="Xu L."/>
        </authorList>
    </citation>
    <scope>NUCLEOTIDE SEQUENCE [LARGE SCALE GENOMIC DNA]</scope>
    <source>
        <strain evidence="8 9">KCTC 42006</strain>
    </source>
</reference>
<keyword evidence="1" id="KW-0645">Protease</keyword>
<evidence type="ECO:0000256" key="5">
    <source>
        <dbReference type="PIRSR" id="PIRSR600246-1"/>
    </source>
</evidence>
<dbReference type="InterPro" id="IPR000246">
    <property type="entry name" value="Peptidase_T2"/>
</dbReference>
<name>A0A844Z1E6_9SPHN</name>
<dbReference type="PANTHER" id="PTHR10188:SF6">
    <property type="entry name" value="N(4)-(BETA-N-ACETYLGLUCOSAMINYL)-L-ASPARAGINASE"/>
    <property type="match status" value="1"/>
</dbReference>
<dbReference type="FunFam" id="3.60.20.30:FF:000001">
    <property type="entry name" value="Isoaspartyl peptidase/L-asparaginase"/>
    <property type="match status" value="1"/>
</dbReference>
<evidence type="ECO:0000256" key="3">
    <source>
        <dbReference type="ARBA" id="ARBA00022813"/>
    </source>
</evidence>
<evidence type="ECO:0000313" key="9">
    <source>
        <dbReference type="Proteomes" id="UP000460290"/>
    </source>
</evidence>
<feature type="site" description="Cleavage; by autolysis" evidence="7">
    <location>
        <begin position="163"/>
        <end position="164"/>
    </location>
</feature>
<comment type="caution">
    <text evidence="8">The sequence shown here is derived from an EMBL/GenBank/DDBJ whole genome shotgun (WGS) entry which is preliminary data.</text>
</comment>
<dbReference type="InterPro" id="IPR029055">
    <property type="entry name" value="Ntn_hydrolases_N"/>
</dbReference>
<proteinExistence type="predicted"/>
<organism evidence="8 9">
    <name type="scientific">Pontixanthobacter aestiaquae</name>
    <dbReference type="NCBI Taxonomy" id="1509367"/>
    <lineage>
        <taxon>Bacteria</taxon>
        <taxon>Pseudomonadati</taxon>
        <taxon>Pseudomonadota</taxon>
        <taxon>Alphaproteobacteria</taxon>
        <taxon>Sphingomonadales</taxon>
        <taxon>Erythrobacteraceae</taxon>
        <taxon>Pontixanthobacter</taxon>
    </lineage>
</organism>
<dbReference type="OrthoDB" id="9780217at2"/>
<keyword evidence="2" id="KW-0378">Hydrolase</keyword>
<feature type="active site" description="Nucleophile" evidence="5">
    <location>
        <position position="164"/>
    </location>
</feature>
<feature type="binding site" evidence="6">
    <location>
        <begin position="214"/>
        <end position="217"/>
    </location>
    <ligand>
        <name>substrate</name>
    </ligand>
</feature>
<keyword evidence="3" id="KW-0068">Autocatalytic cleavage</keyword>
<dbReference type="SUPFAM" id="SSF56235">
    <property type="entry name" value="N-terminal nucleophile aminohydrolases (Ntn hydrolases)"/>
    <property type="match status" value="1"/>
</dbReference>
<accession>A0A844Z1E6</accession>
<evidence type="ECO:0000256" key="7">
    <source>
        <dbReference type="PIRSR" id="PIRSR600246-3"/>
    </source>
</evidence>
<feature type="binding site" evidence="6">
    <location>
        <begin position="192"/>
        <end position="195"/>
    </location>
    <ligand>
        <name>substrate</name>
    </ligand>
</feature>
<dbReference type="GO" id="GO:0008233">
    <property type="term" value="F:peptidase activity"/>
    <property type="evidence" value="ECO:0007669"/>
    <property type="project" value="UniProtKB-KW"/>
</dbReference>
<evidence type="ECO:0000256" key="4">
    <source>
        <dbReference type="ARBA" id="ARBA00069124"/>
    </source>
</evidence>
<dbReference type="Proteomes" id="UP000460290">
    <property type="component" value="Unassembled WGS sequence"/>
</dbReference>
<dbReference type="Gene3D" id="3.60.20.30">
    <property type="entry name" value="(Glycosyl)asparaginase"/>
    <property type="match status" value="1"/>
</dbReference>
<gene>
    <name evidence="8" type="ORF">GRI35_00020</name>
</gene>
<evidence type="ECO:0000256" key="1">
    <source>
        <dbReference type="ARBA" id="ARBA00022670"/>
    </source>
</evidence>
<dbReference type="AlphaFoldDB" id="A0A844Z1E6"/>
<evidence type="ECO:0000256" key="2">
    <source>
        <dbReference type="ARBA" id="ARBA00022801"/>
    </source>
</evidence>
<dbReference type="CDD" id="cd04701">
    <property type="entry name" value="Asparaginase_2"/>
    <property type="match status" value="1"/>
</dbReference>
<dbReference type="PANTHER" id="PTHR10188">
    <property type="entry name" value="L-ASPARAGINASE"/>
    <property type="match status" value="1"/>
</dbReference>
<keyword evidence="9" id="KW-1185">Reference proteome</keyword>
<dbReference type="GO" id="GO:0006508">
    <property type="term" value="P:proteolysis"/>
    <property type="evidence" value="ECO:0007669"/>
    <property type="project" value="UniProtKB-KW"/>
</dbReference>
<dbReference type="EMBL" id="WTYZ01000001">
    <property type="protein sequence ID" value="MXO81755.1"/>
    <property type="molecule type" value="Genomic_DNA"/>
</dbReference>
<dbReference type="Pfam" id="PF01112">
    <property type="entry name" value="Asparaginase_2"/>
    <property type="match status" value="1"/>
</dbReference>